<sequence length="118" mass="12539">MSPDAVGNGALIPFSGETNDSLAVYPLHHGLARPISRVALSWSRGNSLRVSLFAEPSGSSDTGDGAKVIEVKLGGGDPEIDDADWRRIAYGSVAPFALLQSRRNSLSALSKSSYHLDW</sequence>
<dbReference type="ExpressionAtlas" id="A0A2K3JX00">
    <property type="expression patterns" value="baseline"/>
</dbReference>
<reference evidence="1 2" key="2">
    <citation type="journal article" date="2017" name="Front. Plant Sci.">
        <title>Gene Classification and Mining of Molecular Markers Useful in Red Clover (Trifolium pratense) Breeding.</title>
        <authorList>
            <person name="Istvanek J."/>
            <person name="Dluhosova J."/>
            <person name="Dluhos P."/>
            <person name="Patkova L."/>
            <person name="Nedelnik J."/>
            <person name="Repkova J."/>
        </authorList>
    </citation>
    <scope>NUCLEOTIDE SEQUENCE [LARGE SCALE GENOMIC DNA]</scope>
    <source>
        <strain evidence="2">cv. Tatra</strain>
        <tissue evidence="1">Young leaves</tissue>
    </source>
</reference>
<dbReference type="STRING" id="57577.A0A2K3JX00"/>
<accession>A0A2K3JX00</accession>
<name>A0A2K3JX00_TRIPR</name>
<evidence type="ECO:0000313" key="1">
    <source>
        <dbReference type="EMBL" id="PNX58544.1"/>
    </source>
</evidence>
<gene>
    <name evidence="1" type="ORF">L195_g059245</name>
</gene>
<dbReference type="Proteomes" id="UP000236291">
    <property type="component" value="Unassembled WGS sequence"/>
</dbReference>
<protein>
    <submittedName>
        <fullName evidence="1">Nuclear pore complex protein Nup85-like</fullName>
    </submittedName>
</protein>
<dbReference type="AlphaFoldDB" id="A0A2K3JX00"/>
<comment type="caution">
    <text evidence="1">The sequence shown here is derived from an EMBL/GenBank/DDBJ whole genome shotgun (WGS) entry which is preliminary data.</text>
</comment>
<organism evidence="1 2">
    <name type="scientific">Trifolium pratense</name>
    <name type="common">Red clover</name>
    <dbReference type="NCBI Taxonomy" id="57577"/>
    <lineage>
        <taxon>Eukaryota</taxon>
        <taxon>Viridiplantae</taxon>
        <taxon>Streptophyta</taxon>
        <taxon>Embryophyta</taxon>
        <taxon>Tracheophyta</taxon>
        <taxon>Spermatophyta</taxon>
        <taxon>Magnoliopsida</taxon>
        <taxon>eudicotyledons</taxon>
        <taxon>Gunneridae</taxon>
        <taxon>Pentapetalae</taxon>
        <taxon>rosids</taxon>
        <taxon>fabids</taxon>
        <taxon>Fabales</taxon>
        <taxon>Fabaceae</taxon>
        <taxon>Papilionoideae</taxon>
        <taxon>50 kb inversion clade</taxon>
        <taxon>NPAAA clade</taxon>
        <taxon>Hologalegina</taxon>
        <taxon>IRL clade</taxon>
        <taxon>Trifolieae</taxon>
        <taxon>Trifolium</taxon>
    </lineage>
</organism>
<reference evidence="1 2" key="1">
    <citation type="journal article" date="2014" name="Am. J. Bot.">
        <title>Genome assembly and annotation for red clover (Trifolium pratense; Fabaceae).</title>
        <authorList>
            <person name="Istvanek J."/>
            <person name="Jaros M."/>
            <person name="Krenek A."/>
            <person name="Repkova J."/>
        </authorList>
    </citation>
    <scope>NUCLEOTIDE SEQUENCE [LARGE SCALE GENOMIC DNA]</scope>
    <source>
        <strain evidence="2">cv. Tatra</strain>
        <tissue evidence="1">Young leaves</tissue>
    </source>
</reference>
<dbReference type="EMBL" id="ASHM01128171">
    <property type="protein sequence ID" value="PNX58544.1"/>
    <property type="molecule type" value="Genomic_DNA"/>
</dbReference>
<proteinExistence type="predicted"/>
<evidence type="ECO:0000313" key="2">
    <source>
        <dbReference type="Proteomes" id="UP000236291"/>
    </source>
</evidence>